<reference evidence="2 3" key="1">
    <citation type="submission" date="2023-02" db="EMBL/GenBank/DDBJ databases">
        <title>Streptomyces sp. SCA4-21 with antifungal activity against Fusarium oxysporum f. sp. cubense, Streptomyces sp. SCA2-17 with antifungal activity against Fusarium oxysporum f. sp. cubense.</title>
        <authorList>
            <person name="Qi D."/>
        </authorList>
    </citation>
    <scope>NUCLEOTIDE SEQUENCE [LARGE SCALE GENOMIC DNA]</scope>
    <source>
        <strain evidence="2 3">SCA4-21</strain>
    </source>
</reference>
<name>A0ABY9V8W5_9ACTN</name>
<feature type="region of interest" description="Disordered" evidence="1">
    <location>
        <begin position="68"/>
        <end position="92"/>
    </location>
</feature>
<keyword evidence="3" id="KW-1185">Reference proteome</keyword>
<proteinExistence type="predicted"/>
<feature type="compositionally biased region" description="Basic and acidic residues" evidence="1">
    <location>
        <begin position="71"/>
        <end position="80"/>
    </location>
</feature>
<accession>A0ABY9V8W5</accession>
<evidence type="ECO:0000256" key="1">
    <source>
        <dbReference type="SAM" id="MobiDB-lite"/>
    </source>
</evidence>
<sequence length="123" mass="13175">MTRWPIPSVRDDGFISPSCPVGGHEGGAAGHLKHHQGLVLVIAYERGTAVGFGYGFPRHRRCLRVLVPEPAGDKSGDRTPSEGTPDSPWQSQRFANRIRSGTLLSTQCWKPVTAAAPSVGNST</sequence>
<evidence type="ECO:0000313" key="2">
    <source>
        <dbReference type="EMBL" id="WNF01360.1"/>
    </source>
</evidence>
<feature type="compositionally biased region" description="Polar residues" evidence="1">
    <location>
        <begin position="81"/>
        <end position="92"/>
    </location>
</feature>
<dbReference type="RefSeq" id="WP_311039679.1">
    <property type="nucleotide sequence ID" value="NZ_CP117522.1"/>
</dbReference>
<dbReference type="Proteomes" id="UP001305606">
    <property type="component" value="Chromosome"/>
</dbReference>
<dbReference type="EMBL" id="CP117522">
    <property type="protein sequence ID" value="WNF01360.1"/>
    <property type="molecule type" value="Genomic_DNA"/>
</dbReference>
<protein>
    <submittedName>
        <fullName evidence="2">Uncharacterized protein</fullName>
    </submittedName>
</protein>
<evidence type="ECO:0000313" key="3">
    <source>
        <dbReference type="Proteomes" id="UP001305606"/>
    </source>
</evidence>
<organism evidence="2 3">
    <name type="scientific">Streptomyces luomodiensis</name>
    <dbReference type="NCBI Taxonomy" id="3026192"/>
    <lineage>
        <taxon>Bacteria</taxon>
        <taxon>Bacillati</taxon>
        <taxon>Actinomycetota</taxon>
        <taxon>Actinomycetes</taxon>
        <taxon>Kitasatosporales</taxon>
        <taxon>Streptomycetaceae</taxon>
        <taxon>Streptomyces</taxon>
    </lineage>
</organism>
<gene>
    <name evidence="2" type="ORF">PS467_41575</name>
</gene>